<sequence length="96" mass="11189">MNLSYFNVLSCGVIVAWAIWAVIVPGIMRDGPVGKILATCLALNAFVELLYGLEGRTNTIAEFDLNFFVAALLVRHWFLRTWWERIRARWYSLRRR</sequence>
<dbReference type="AlphaFoldDB" id="A0A5E7Q5Q9"/>
<dbReference type="EMBL" id="CABVIH010000040">
    <property type="protein sequence ID" value="VVP57231.1"/>
    <property type="molecule type" value="Genomic_DNA"/>
</dbReference>
<keyword evidence="1" id="KW-1133">Transmembrane helix</keyword>
<dbReference type="Proteomes" id="UP000375525">
    <property type="component" value="Unassembled WGS sequence"/>
</dbReference>
<accession>A0A5E7Q5Q9</accession>
<evidence type="ECO:0000313" key="3">
    <source>
        <dbReference type="Proteomes" id="UP000375525"/>
    </source>
</evidence>
<proteinExistence type="predicted"/>
<feature type="transmembrane region" description="Helical" evidence="1">
    <location>
        <begin position="65"/>
        <end position="83"/>
    </location>
</feature>
<keyword evidence="1" id="KW-0812">Transmembrane</keyword>
<keyword evidence="1" id="KW-0472">Membrane</keyword>
<evidence type="ECO:0000256" key="1">
    <source>
        <dbReference type="SAM" id="Phobius"/>
    </source>
</evidence>
<gene>
    <name evidence="2" type="ORF">PS880_05793</name>
</gene>
<protein>
    <submittedName>
        <fullName evidence="2">Uncharacterized protein</fullName>
    </submittedName>
</protein>
<organism evidence="2 3">
    <name type="scientific">Pseudomonas fluorescens</name>
    <dbReference type="NCBI Taxonomy" id="294"/>
    <lineage>
        <taxon>Bacteria</taxon>
        <taxon>Pseudomonadati</taxon>
        <taxon>Pseudomonadota</taxon>
        <taxon>Gammaproteobacteria</taxon>
        <taxon>Pseudomonadales</taxon>
        <taxon>Pseudomonadaceae</taxon>
        <taxon>Pseudomonas</taxon>
    </lineage>
</organism>
<evidence type="ECO:0000313" key="2">
    <source>
        <dbReference type="EMBL" id="VVP57231.1"/>
    </source>
</evidence>
<dbReference type="RefSeq" id="WP_150782504.1">
    <property type="nucleotide sequence ID" value="NZ_CABVIH010000040.1"/>
</dbReference>
<feature type="transmembrane region" description="Helical" evidence="1">
    <location>
        <begin position="6"/>
        <end position="24"/>
    </location>
</feature>
<reference evidence="2 3" key="1">
    <citation type="submission" date="2019-09" db="EMBL/GenBank/DDBJ databases">
        <authorList>
            <person name="Chandra G."/>
            <person name="Truman W A."/>
        </authorList>
    </citation>
    <scope>NUCLEOTIDE SEQUENCE [LARGE SCALE GENOMIC DNA]</scope>
    <source>
        <strain evidence="2">PS880</strain>
    </source>
</reference>
<name>A0A5E7Q5Q9_PSEFL</name>